<name>A0A927MXT0_9ACTN</name>
<dbReference type="RefSeq" id="WP_192749642.1">
    <property type="nucleotide sequence ID" value="NZ_BAABJL010000133.1"/>
</dbReference>
<dbReference type="EMBL" id="JADBEM010000001">
    <property type="protein sequence ID" value="MBE1605277.1"/>
    <property type="molecule type" value="Genomic_DNA"/>
</dbReference>
<comment type="caution">
    <text evidence="5">The sequence shown here is derived from an EMBL/GenBank/DDBJ whole genome shotgun (WGS) entry which is preliminary data.</text>
</comment>
<dbReference type="Pfam" id="PF00561">
    <property type="entry name" value="Abhydrolase_1"/>
    <property type="match status" value="1"/>
</dbReference>
<dbReference type="Gene3D" id="3.40.50.1820">
    <property type="entry name" value="alpha/beta hydrolase"/>
    <property type="match status" value="1"/>
</dbReference>
<dbReference type="EC" id="3.4.11.5" evidence="5"/>
<dbReference type="GO" id="GO:0016020">
    <property type="term" value="C:membrane"/>
    <property type="evidence" value="ECO:0007669"/>
    <property type="project" value="TreeGrafter"/>
</dbReference>
<reference evidence="5" key="1">
    <citation type="submission" date="2020-10" db="EMBL/GenBank/DDBJ databases">
        <title>Sequencing the genomes of 1000 actinobacteria strains.</title>
        <authorList>
            <person name="Klenk H.-P."/>
        </authorList>
    </citation>
    <scope>NUCLEOTIDE SEQUENCE</scope>
    <source>
        <strain evidence="5">DSM 45354</strain>
    </source>
</reference>
<dbReference type="AlphaFoldDB" id="A0A927MXT0"/>
<gene>
    <name evidence="5" type="ORF">HEB94_002125</name>
</gene>
<dbReference type="PANTHER" id="PTHR43798">
    <property type="entry name" value="MONOACYLGLYCEROL LIPASE"/>
    <property type="match status" value="1"/>
</dbReference>
<feature type="coiled-coil region" evidence="3">
    <location>
        <begin position="138"/>
        <end position="165"/>
    </location>
</feature>
<evidence type="ECO:0000256" key="3">
    <source>
        <dbReference type="SAM" id="Coils"/>
    </source>
</evidence>
<dbReference type="InterPro" id="IPR050266">
    <property type="entry name" value="AB_hydrolase_sf"/>
</dbReference>
<dbReference type="Proteomes" id="UP000638648">
    <property type="component" value="Unassembled WGS sequence"/>
</dbReference>
<evidence type="ECO:0000259" key="4">
    <source>
        <dbReference type="Pfam" id="PF00561"/>
    </source>
</evidence>
<proteinExistence type="inferred from homology"/>
<dbReference type="InterPro" id="IPR029058">
    <property type="entry name" value="AB_hydrolase_fold"/>
</dbReference>
<dbReference type="InterPro" id="IPR000073">
    <property type="entry name" value="AB_hydrolase_1"/>
</dbReference>
<evidence type="ECO:0000256" key="1">
    <source>
        <dbReference type="ARBA" id="ARBA00010088"/>
    </source>
</evidence>
<dbReference type="PRINTS" id="PR00793">
    <property type="entry name" value="PROAMNOPTASE"/>
</dbReference>
<keyword evidence="6" id="KW-1185">Reference proteome</keyword>
<dbReference type="InterPro" id="IPR002410">
    <property type="entry name" value="Peptidase_S33"/>
</dbReference>
<dbReference type="GO" id="GO:0004177">
    <property type="term" value="F:aminopeptidase activity"/>
    <property type="evidence" value="ECO:0007669"/>
    <property type="project" value="UniProtKB-KW"/>
</dbReference>
<organism evidence="5 6">
    <name type="scientific">Actinopolymorpha pittospori</name>
    <dbReference type="NCBI Taxonomy" id="648752"/>
    <lineage>
        <taxon>Bacteria</taxon>
        <taxon>Bacillati</taxon>
        <taxon>Actinomycetota</taxon>
        <taxon>Actinomycetes</taxon>
        <taxon>Propionibacteriales</taxon>
        <taxon>Actinopolymorphaceae</taxon>
        <taxon>Actinopolymorpha</taxon>
    </lineage>
</organism>
<evidence type="ECO:0000256" key="2">
    <source>
        <dbReference type="ARBA" id="ARBA00022801"/>
    </source>
</evidence>
<protein>
    <submittedName>
        <fullName evidence="5">Proline iminopeptidase</fullName>
        <ecNumber evidence="5">3.4.11.5</ecNumber>
    </submittedName>
</protein>
<keyword evidence="3" id="KW-0175">Coiled coil</keyword>
<keyword evidence="2 5" id="KW-0378">Hydrolase</keyword>
<keyword evidence="5" id="KW-0031">Aminopeptidase</keyword>
<dbReference type="GO" id="GO:0006508">
    <property type="term" value="P:proteolysis"/>
    <property type="evidence" value="ECO:0007669"/>
    <property type="project" value="InterPro"/>
</dbReference>
<accession>A0A927MXT0</accession>
<comment type="similarity">
    <text evidence="1">Belongs to the peptidase S33 family.</text>
</comment>
<dbReference type="PANTHER" id="PTHR43798:SF27">
    <property type="entry name" value="HYDROLASE ALPHA_BETA HYDROLASE FOLD FAMILY"/>
    <property type="match status" value="1"/>
</dbReference>
<feature type="domain" description="AB hydrolase-1" evidence="4">
    <location>
        <begin position="29"/>
        <end position="264"/>
    </location>
</feature>
<evidence type="ECO:0000313" key="6">
    <source>
        <dbReference type="Proteomes" id="UP000638648"/>
    </source>
</evidence>
<keyword evidence="5" id="KW-0645">Protease</keyword>
<sequence length="285" mass="31620">MNDVRERAVTVDDGAQLWTLSSGPEGGSPVILCHGGPGLWDDLGPVAAMLDSTHLVHRYDQRGCGRSTGPDDYRVERAVADLDALRQHWGHERWTVFGHSWGATLVLAYAWTYPDHVQAVIHCSGTGPGNEWRAPYHAESARRLTVEQQNRLEELENQERNWDEEVEYRTLCWLPGYADPTMAETWAREAASVPFEINWRANRELWTGRSDLIPAARNVTAPTLIVHGEEDPRPLANVRRLLGVIPNATLAAIPGAGHSPWLEAPAVLSGHLNAFCSAHAQRLPS</sequence>
<dbReference type="SUPFAM" id="SSF53474">
    <property type="entry name" value="alpha/beta-Hydrolases"/>
    <property type="match status" value="1"/>
</dbReference>
<evidence type="ECO:0000313" key="5">
    <source>
        <dbReference type="EMBL" id="MBE1605277.1"/>
    </source>
</evidence>